<dbReference type="AlphaFoldDB" id="A0A644Z7P2"/>
<organism evidence="1">
    <name type="scientific">bioreactor metagenome</name>
    <dbReference type="NCBI Taxonomy" id="1076179"/>
    <lineage>
        <taxon>unclassified sequences</taxon>
        <taxon>metagenomes</taxon>
        <taxon>ecological metagenomes</taxon>
    </lineage>
</organism>
<reference evidence="1" key="1">
    <citation type="submission" date="2019-08" db="EMBL/GenBank/DDBJ databases">
        <authorList>
            <person name="Kucharzyk K."/>
            <person name="Murdoch R.W."/>
            <person name="Higgins S."/>
            <person name="Loffler F."/>
        </authorList>
    </citation>
    <scope>NUCLEOTIDE SEQUENCE</scope>
</reference>
<evidence type="ECO:0000313" key="1">
    <source>
        <dbReference type="EMBL" id="MPM36880.1"/>
    </source>
</evidence>
<proteinExistence type="predicted"/>
<comment type="caution">
    <text evidence="1">The sequence shown here is derived from an EMBL/GenBank/DDBJ whole genome shotgun (WGS) entry which is preliminary data.</text>
</comment>
<dbReference type="EMBL" id="VSSQ01007754">
    <property type="protein sequence ID" value="MPM36880.1"/>
    <property type="molecule type" value="Genomic_DNA"/>
</dbReference>
<gene>
    <name evidence="1" type="ORF">SDC9_83484</name>
</gene>
<name>A0A644Z7P2_9ZZZZ</name>
<protein>
    <submittedName>
        <fullName evidence="1">Uncharacterized protein</fullName>
    </submittedName>
</protein>
<accession>A0A644Z7P2</accession>
<sequence>MMESEDELTRVEVVLHNFNRATIDNFLQVNGYEITGMDWNKKIKCVLLVIDEVQQGIRNYEGA</sequence>